<evidence type="ECO:0000259" key="4">
    <source>
        <dbReference type="Pfam" id="PF04376"/>
    </source>
</evidence>
<organism evidence="6 7">
    <name type="scientific">Alishewanella maricola</name>
    <dbReference type="NCBI Taxonomy" id="2795740"/>
    <lineage>
        <taxon>Bacteria</taxon>
        <taxon>Pseudomonadati</taxon>
        <taxon>Pseudomonadota</taxon>
        <taxon>Gammaproteobacteria</taxon>
        <taxon>Alteromonadales</taxon>
        <taxon>Alteromonadaceae</taxon>
        <taxon>Alishewanella</taxon>
    </lineage>
</organism>
<gene>
    <name evidence="6" type="ORF">JAO78_008480</name>
</gene>
<protein>
    <submittedName>
        <fullName evidence="6">Arginyltransferase</fullName>
        <ecNumber evidence="6">2.3.2.8</ecNumber>
    </submittedName>
</protein>
<keyword evidence="3 6" id="KW-0012">Acyltransferase</keyword>
<evidence type="ECO:0000256" key="2">
    <source>
        <dbReference type="ARBA" id="ARBA00022679"/>
    </source>
</evidence>
<dbReference type="Proteomes" id="UP000633814">
    <property type="component" value="Unassembled WGS sequence"/>
</dbReference>
<dbReference type="PANTHER" id="PTHR21367">
    <property type="entry name" value="ARGININE-TRNA-PROTEIN TRANSFERASE 1"/>
    <property type="match status" value="1"/>
</dbReference>
<dbReference type="InterPro" id="IPR030700">
    <property type="entry name" value="N-end_Aminoacyl_Trfase"/>
</dbReference>
<evidence type="ECO:0000256" key="1">
    <source>
        <dbReference type="ARBA" id="ARBA00022490"/>
    </source>
</evidence>
<evidence type="ECO:0000313" key="7">
    <source>
        <dbReference type="Proteomes" id="UP000633814"/>
    </source>
</evidence>
<keyword evidence="1" id="KW-0963">Cytoplasm</keyword>
<dbReference type="InterPro" id="IPR007471">
    <property type="entry name" value="N-end_Aminoacyl_Trfase_N"/>
</dbReference>
<name>A0ABS8C4C6_9ALTE</name>
<dbReference type="PIRSF" id="PIRSF037208">
    <property type="entry name" value="ATE_pro_prd"/>
    <property type="match status" value="1"/>
</dbReference>
<dbReference type="NCBIfam" id="NF002346">
    <property type="entry name" value="PRK01305.2-3"/>
    <property type="match status" value="1"/>
</dbReference>
<dbReference type="SUPFAM" id="SSF55729">
    <property type="entry name" value="Acyl-CoA N-acyltransferases (Nat)"/>
    <property type="match status" value="1"/>
</dbReference>
<reference evidence="6 7" key="1">
    <citation type="submission" date="2021-10" db="EMBL/GenBank/DDBJ databases">
        <title>Alishewanella koreense sp. nov. isolated from seawater of southwestern coast in South Korea and the proposal for the reclassification of Rheinheimera perlucida and Rheinheimera tuosuensis as Arsukibacterium perlucida and Arsukibacterium tuosuensis.</title>
        <authorList>
            <person name="Kim K.H."/>
            <person name="Ruan W."/>
            <person name="Kim K.R."/>
            <person name="Baek J.H."/>
            <person name="Jeon C.O."/>
        </authorList>
    </citation>
    <scope>NUCLEOTIDE SEQUENCE [LARGE SCALE GENOMIC DNA]</scope>
    <source>
        <strain evidence="6 7">16-MA</strain>
    </source>
</reference>
<accession>A0ABS8C4C6</accession>
<dbReference type="InterPro" id="IPR016181">
    <property type="entry name" value="Acyl_CoA_acyltransferase"/>
</dbReference>
<feature type="domain" description="N-end rule aminoacyl transferase C-terminal" evidence="5">
    <location>
        <begin position="112"/>
        <end position="231"/>
    </location>
</feature>
<dbReference type="NCBIfam" id="NF002345">
    <property type="entry name" value="PRK01305.2-2"/>
    <property type="match status" value="1"/>
</dbReference>
<dbReference type="PANTHER" id="PTHR21367:SF1">
    <property type="entry name" value="ARGINYL-TRNA--PROTEIN TRANSFERASE 1"/>
    <property type="match status" value="1"/>
</dbReference>
<dbReference type="RefSeq" id="WP_226750936.1">
    <property type="nucleotide sequence ID" value="NZ_JAEINI020000004.1"/>
</dbReference>
<evidence type="ECO:0000259" key="5">
    <source>
        <dbReference type="Pfam" id="PF04377"/>
    </source>
</evidence>
<dbReference type="InterPro" id="IPR017138">
    <property type="entry name" value="Asp_Glu_LeuTrfase"/>
</dbReference>
<dbReference type="EC" id="2.3.2.8" evidence="6"/>
<comment type="caution">
    <text evidence="6">The sequence shown here is derived from an EMBL/GenBank/DDBJ whole genome shotgun (WGS) entry which is preliminary data.</text>
</comment>
<dbReference type="GO" id="GO:0004057">
    <property type="term" value="F:arginyl-tRNA--protein transferase activity"/>
    <property type="evidence" value="ECO:0007669"/>
    <property type="project" value="UniProtKB-EC"/>
</dbReference>
<sequence>MENIALQFGLTQPTTCSYLPEKQEQLAVLIGPEPIEADTYSQLITYNFRRSGDQIYRPHCAACSACQSLRILVSDFQPSAAQRRILNKAQRERWHYKLSDAPQIDSAEYTELFALFSRYIAFKHADSVMFPATDEQLHSLLHSYWQPIRLLKLYQADVLMAVSIIDDLSDSFSAVYTFFAAEGARFSPGKLAILYLLDFAATTDRRFVYLGYQIEGCQKMAYKSEFRPHQRFFNGYWHSFA</sequence>
<dbReference type="Pfam" id="PF04377">
    <property type="entry name" value="ATE_C"/>
    <property type="match status" value="1"/>
</dbReference>
<dbReference type="InterPro" id="IPR007472">
    <property type="entry name" value="N-end_Aminoacyl_Trfase_C"/>
</dbReference>
<keyword evidence="2 6" id="KW-0808">Transferase</keyword>
<dbReference type="EMBL" id="JAEINI020000004">
    <property type="protein sequence ID" value="MCB5226850.1"/>
    <property type="molecule type" value="Genomic_DNA"/>
</dbReference>
<evidence type="ECO:0000256" key="3">
    <source>
        <dbReference type="ARBA" id="ARBA00023315"/>
    </source>
</evidence>
<evidence type="ECO:0000313" key="6">
    <source>
        <dbReference type="EMBL" id="MCB5226850.1"/>
    </source>
</evidence>
<feature type="domain" description="N-end aminoacyl transferase N-terminal" evidence="4">
    <location>
        <begin position="15"/>
        <end position="84"/>
    </location>
</feature>
<proteinExistence type="predicted"/>
<keyword evidence="7" id="KW-1185">Reference proteome</keyword>
<dbReference type="Pfam" id="PF04376">
    <property type="entry name" value="ATE_N"/>
    <property type="match status" value="1"/>
</dbReference>